<dbReference type="Proteomes" id="UP000247498">
    <property type="component" value="Unassembled WGS sequence"/>
</dbReference>
<keyword evidence="7 9" id="KW-0472">Membrane</keyword>
<evidence type="ECO:0000256" key="9">
    <source>
        <dbReference type="SAM" id="Phobius"/>
    </source>
</evidence>
<keyword evidence="11" id="KW-1185">Reference proteome</keyword>
<name>A0A2V0P617_9CHLO</name>
<dbReference type="FunCoup" id="A0A2V0P617">
    <property type="interactions" value="1847"/>
</dbReference>
<comment type="caution">
    <text evidence="10">The sequence shown here is derived from an EMBL/GenBank/DDBJ whole genome shotgun (WGS) entry which is preliminary data.</text>
</comment>
<organism evidence="10 11">
    <name type="scientific">Raphidocelis subcapitata</name>
    <dbReference type="NCBI Taxonomy" id="307507"/>
    <lineage>
        <taxon>Eukaryota</taxon>
        <taxon>Viridiplantae</taxon>
        <taxon>Chlorophyta</taxon>
        <taxon>core chlorophytes</taxon>
        <taxon>Chlorophyceae</taxon>
        <taxon>CS clade</taxon>
        <taxon>Sphaeropleales</taxon>
        <taxon>Selenastraceae</taxon>
        <taxon>Raphidocelis</taxon>
    </lineage>
</organism>
<comment type="similarity">
    <text evidence="2">Belongs to the EMC6 family.</text>
</comment>
<evidence type="ECO:0000313" key="10">
    <source>
        <dbReference type="EMBL" id="GBF93300.1"/>
    </source>
</evidence>
<keyword evidence="6 9" id="KW-1133">Transmembrane helix</keyword>
<evidence type="ECO:0000256" key="2">
    <source>
        <dbReference type="ARBA" id="ARBA00009436"/>
    </source>
</evidence>
<feature type="region of interest" description="Disordered" evidence="8">
    <location>
        <begin position="1"/>
        <end position="46"/>
    </location>
</feature>
<keyword evidence="5" id="KW-0256">Endoplasmic reticulum</keyword>
<dbReference type="GO" id="GO:0000045">
    <property type="term" value="P:autophagosome assembly"/>
    <property type="evidence" value="ECO:0007669"/>
    <property type="project" value="TreeGrafter"/>
</dbReference>
<gene>
    <name evidence="10" type="ORF">Rsub_06032</name>
</gene>
<feature type="transmembrane region" description="Helical" evidence="9">
    <location>
        <begin position="126"/>
        <end position="146"/>
    </location>
</feature>
<reference evidence="10 11" key="1">
    <citation type="journal article" date="2018" name="Sci. Rep.">
        <title>Raphidocelis subcapitata (=Pseudokirchneriella subcapitata) provides an insight into genome evolution and environmental adaptations in the Sphaeropleales.</title>
        <authorList>
            <person name="Suzuki S."/>
            <person name="Yamaguchi H."/>
            <person name="Nakajima N."/>
            <person name="Kawachi M."/>
        </authorList>
    </citation>
    <scope>NUCLEOTIDE SEQUENCE [LARGE SCALE GENOMIC DNA]</scope>
    <source>
        <strain evidence="10 11">NIES-35</strain>
    </source>
</reference>
<keyword evidence="4 9" id="KW-0812">Transmembrane</keyword>
<dbReference type="InterPro" id="IPR029008">
    <property type="entry name" value="EMC6-like"/>
</dbReference>
<dbReference type="PANTHER" id="PTHR20994:SF0">
    <property type="entry name" value="ER MEMBRANE PROTEIN COMPLEX SUBUNIT 6"/>
    <property type="match status" value="1"/>
</dbReference>
<dbReference type="OrthoDB" id="16510at2759"/>
<evidence type="ECO:0000256" key="4">
    <source>
        <dbReference type="ARBA" id="ARBA00022692"/>
    </source>
</evidence>
<dbReference type="Pfam" id="PF07019">
    <property type="entry name" value="EMC6"/>
    <property type="match status" value="1"/>
</dbReference>
<dbReference type="GO" id="GO:0034975">
    <property type="term" value="P:protein folding in endoplasmic reticulum"/>
    <property type="evidence" value="ECO:0007669"/>
    <property type="project" value="TreeGrafter"/>
</dbReference>
<sequence length="149" mass="15961">MPPRPRGSGGPGGGAGGTLAMRPQAGAVQPQPQEGSGPPPPAEEQKQEVLYNPTNWKNNFQVVYYLRIYATVVAGVVAGVLGVTGWQGFAVYLVSQLLVVPLIVAKAEGNTAKFFPSWDKVVLEHVFSSTALMSYVLCWMLAFNLGHVY</sequence>
<dbReference type="InParanoid" id="A0A2V0P617"/>
<evidence type="ECO:0000313" key="11">
    <source>
        <dbReference type="Proteomes" id="UP000247498"/>
    </source>
</evidence>
<protein>
    <recommendedName>
        <fullName evidence="3">ER membrane protein complex subunit 6</fullName>
    </recommendedName>
</protein>
<feature type="compositionally biased region" description="Gly residues" evidence="8">
    <location>
        <begin position="7"/>
        <end position="17"/>
    </location>
</feature>
<evidence type="ECO:0000256" key="8">
    <source>
        <dbReference type="SAM" id="MobiDB-lite"/>
    </source>
</evidence>
<evidence type="ECO:0000256" key="7">
    <source>
        <dbReference type="ARBA" id="ARBA00023136"/>
    </source>
</evidence>
<evidence type="ECO:0000256" key="6">
    <source>
        <dbReference type="ARBA" id="ARBA00022989"/>
    </source>
</evidence>
<dbReference type="InterPro" id="IPR008504">
    <property type="entry name" value="Emc6"/>
</dbReference>
<accession>A0A2V0P617</accession>
<dbReference type="PANTHER" id="PTHR20994">
    <property type="entry name" value="ER MEMBRANE PROTEIN COMPLEX SUBUNIT 6"/>
    <property type="match status" value="1"/>
</dbReference>
<feature type="transmembrane region" description="Helical" evidence="9">
    <location>
        <begin position="64"/>
        <end position="83"/>
    </location>
</feature>
<proteinExistence type="inferred from homology"/>
<dbReference type="STRING" id="307507.A0A2V0P617"/>
<dbReference type="EMBL" id="BDRX01000039">
    <property type="protein sequence ID" value="GBF93300.1"/>
    <property type="molecule type" value="Genomic_DNA"/>
</dbReference>
<dbReference type="GO" id="GO:0072546">
    <property type="term" value="C:EMC complex"/>
    <property type="evidence" value="ECO:0007669"/>
    <property type="project" value="InterPro"/>
</dbReference>
<evidence type="ECO:0000256" key="5">
    <source>
        <dbReference type="ARBA" id="ARBA00022824"/>
    </source>
</evidence>
<evidence type="ECO:0000256" key="1">
    <source>
        <dbReference type="ARBA" id="ARBA00004477"/>
    </source>
</evidence>
<evidence type="ECO:0000256" key="3">
    <source>
        <dbReference type="ARBA" id="ARBA00020827"/>
    </source>
</evidence>
<dbReference type="AlphaFoldDB" id="A0A2V0P617"/>
<comment type="subcellular location">
    <subcellularLocation>
        <location evidence="1">Endoplasmic reticulum membrane</location>
        <topology evidence="1">Multi-pass membrane protein</topology>
    </subcellularLocation>
</comment>